<evidence type="ECO:0000313" key="1">
    <source>
        <dbReference type="EMBL" id="KFK25501.1"/>
    </source>
</evidence>
<sequence length="109" mass="12840">MAKVGLRGSVFRVESRYHDIRNVINLSGQRRVQKRKPRFRITKESLMECLNTDMHQACFKIDKECRVLTVHGTNDEIVLMELMEDAKEFAKNITSWKNNKEKNEKSEIV</sequence>
<protein>
    <submittedName>
        <fullName evidence="1">Uncharacterized protein</fullName>
    </submittedName>
</protein>
<dbReference type="eggNOG" id="KOG4667">
    <property type="taxonomic scope" value="Eukaryota"/>
</dbReference>
<dbReference type="EMBL" id="CM002876">
    <property type="protein sequence ID" value="KFK25501.1"/>
    <property type="molecule type" value="Genomic_DNA"/>
</dbReference>
<accession>A0A087G6J9</accession>
<keyword evidence="2" id="KW-1185">Reference proteome</keyword>
<dbReference type="Proteomes" id="UP000029120">
    <property type="component" value="Chromosome 8"/>
</dbReference>
<dbReference type="AlphaFoldDB" id="A0A087G6J9"/>
<reference evidence="2" key="1">
    <citation type="journal article" date="2015" name="Nat. Plants">
        <title>Genome expansion of Arabis alpina linked with retrotransposition and reduced symmetric DNA methylation.</title>
        <authorList>
            <person name="Willing E.M."/>
            <person name="Rawat V."/>
            <person name="Mandakova T."/>
            <person name="Maumus F."/>
            <person name="James G.V."/>
            <person name="Nordstroem K.J."/>
            <person name="Becker C."/>
            <person name="Warthmann N."/>
            <person name="Chica C."/>
            <person name="Szarzynska B."/>
            <person name="Zytnicki M."/>
            <person name="Albani M.C."/>
            <person name="Kiefer C."/>
            <person name="Bergonzi S."/>
            <person name="Castaings L."/>
            <person name="Mateos J.L."/>
            <person name="Berns M.C."/>
            <person name="Bujdoso N."/>
            <person name="Piofczyk T."/>
            <person name="de Lorenzo L."/>
            <person name="Barrero-Sicilia C."/>
            <person name="Mateos I."/>
            <person name="Piednoel M."/>
            <person name="Hagmann J."/>
            <person name="Chen-Min-Tao R."/>
            <person name="Iglesias-Fernandez R."/>
            <person name="Schuster S.C."/>
            <person name="Alonso-Blanco C."/>
            <person name="Roudier F."/>
            <person name="Carbonero P."/>
            <person name="Paz-Ares J."/>
            <person name="Davis S.J."/>
            <person name="Pecinka A."/>
            <person name="Quesneville H."/>
            <person name="Colot V."/>
            <person name="Lysak M.A."/>
            <person name="Weigel D."/>
            <person name="Coupland G."/>
            <person name="Schneeberger K."/>
        </authorList>
    </citation>
    <scope>NUCLEOTIDE SEQUENCE [LARGE SCALE GENOMIC DNA]</scope>
    <source>
        <strain evidence="2">cv. Pajares</strain>
    </source>
</reference>
<proteinExistence type="predicted"/>
<dbReference type="Gramene" id="KFK25501">
    <property type="protein sequence ID" value="KFK25501"/>
    <property type="gene ID" value="AALP_AA8G122800"/>
</dbReference>
<dbReference type="OrthoDB" id="9988524at2759"/>
<name>A0A087G6J9_ARAAL</name>
<evidence type="ECO:0000313" key="2">
    <source>
        <dbReference type="Proteomes" id="UP000029120"/>
    </source>
</evidence>
<organism evidence="1 2">
    <name type="scientific">Arabis alpina</name>
    <name type="common">Alpine rock-cress</name>
    <dbReference type="NCBI Taxonomy" id="50452"/>
    <lineage>
        <taxon>Eukaryota</taxon>
        <taxon>Viridiplantae</taxon>
        <taxon>Streptophyta</taxon>
        <taxon>Embryophyta</taxon>
        <taxon>Tracheophyta</taxon>
        <taxon>Spermatophyta</taxon>
        <taxon>Magnoliopsida</taxon>
        <taxon>eudicotyledons</taxon>
        <taxon>Gunneridae</taxon>
        <taxon>Pentapetalae</taxon>
        <taxon>rosids</taxon>
        <taxon>malvids</taxon>
        <taxon>Brassicales</taxon>
        <taxon>Brassicaceae</taxon>
        <taxon>Arabideae</taxon>
        <taxon>Arabis</taxon>
    </lineage>
</organism>
<gene>
    <name evidence="1" type="ordered locus">AALP_Aa8g122800</name>
</gene>